<dbReference type="OrthoDB" id="24355at2"/>
<dbReference type="Pfam" id="PF05834">
    <property type="entry name" value="Lycopene_cycl"/>
    <property type="match status" value="1"/>
</dbReference>
<keyword evidence="2" id="KW-1185">Reference proteome</keyword>
<organism evidence="1 2">
    <name type="scientific">Bizionia echini</name>
    <dbReference type="NCBI Taxonomy" id="649333"/>
    <lineage>
        <taxon>Bacteria</taxon>
        <taxon>Pseudomonadati</taxon>
        <taxon>Bacteroidota</taxon>
        <taxon>Flavobacteriia</taxon>
        <taxon>Flavobacteriales</taxon>
        <taxon>Flavobacteriaceae</taxon>
        <taxon>Bizionia</taxon>
    </lineage>
</organism>
<dbReference type="SUPFAM" id="SSF51905">
    <property type="entry name" value="FAD/NAD(P)-binding domain"/>
    <property type="match status" value="1"/>
</dbReference>
<dbReference type="Gene3D" id="3.50.50.60">
    <property type="entry name" value="FAD/NAD(P)-binding domain"/>
    <property type="match status" value="1"/>
</dbReference>
<gene>
    <name evidence="1" type="ORF">SAMN04487989_10534</name>
</gene>
<evidence type="ECO:0000313" key="2">
    <source>
        <dbReference type="Proteomes" id="UP000198705"/>
    </source>
</evidence>
<dbReference type="STRING" id="649333.SAMN04487989_10534"/>
<reference evidence="2" key="1">
    <citation type="submission" date="2016-10" db="EMBL/GenBank/DDBJ databases">
        <authorList>
            <person name="Varghese N."/>
            <person name="Submissions S."/>
        </authorList>
    </citation>
    <scope>NUCLEOTIDE SEQUENCE [LARGE SCALE GENOMIC DNA]</scope>
    <source>
        <strain evidence="2">DSM 23925</strain>
    </source>
</reference>
<dbReference type="Proteomes" id="UP000198705">
    <property type="component" value="Unassembled WGS sequence"/>
</dbReference>
<name>A0A1I5CF04_9FLAO</name>
<evidence type="ECO:0000313" key="1">
    <source>
        <dbReference type="EMBL" id="SFN85496.1"/>
    </source>
</evidence>
<dbReference type="AlphaFoldDB" id="A0A1I5CF04"/>
<dbReference type="InterPro" id="IPR036188">
    <property type="entry name" value="FAD/NAD-bd_sf"/>
</dbReference>
<accession>A0A1I5CF04</accession>
<proteinExistence type="predicted"/>
<dbReference type="EMBL" id="FOVN01000005">
    <property type="protein sequence ID" value="SFN85496.1"/>
    <property type="molecule type" value="Genomic_DNA"/>
</dbReference>
<dbReference type="RefSeq" id="WP_092208738.1">
    <property type="nucleotide sequence ID" value="NZ_FOVN01000005.1"/>
</dbReference>
<sequence length="384" mass="44949">MPNENHFDYIIIGHGLAGLQLALGFMNDDELKHKKIALIDPSNKAVNDKTWSFWETGSSKWDTITEKSWKTALFHSKKQSLSIHLKPYTYKSIRSIDFYNWSKNTLQQSVNTHFIKDVIVSTSETDIVSVQGKNGLYTANHVFDSRMPNNFNLEGSKYTYIQQHFKGWIIETETPYFNPKTFTMMDYRFQHQNSTSFVYVLPFSETRALIEYTFFTPETVSESVYDAAIKDYIDNHLQIDNYKIDETEMGNIPMTDYPFWTHNSKHLTKIGTAGGWVKGSTGYSFKHTEKNVATIIKNIKNGQEPSHNLFQKKYKLYDKIFLKVLETNNEKGVWIFEQFYSKNAISTMFRFLDEESSFTEDLKIMRSLFSWNFISAFIKVLIRR</sequence>
<protein>
    <submittedName>
        <fullName evidence="1">Lycopene beta-cyclase</fullName>
    </submittedName>
</protein>